<dbReference type="HOGENOM" id="CLU_032377_0_0_9"/>
<dbReference type="eggNOG" id="COG0438">
    <property type="taxonomic scope" value="Bacteria"/>
</dbReference>
<reference evidence="4 5" key="1">
    <citation type="submission" date="2013-08" db="EMBL/GenBank/DDBJ databases">
        <authorList>
            <person name="Weinstock G."/>
            <person name="Sodergren E."/>
            <person name="Wylie T."/>
            <person name="Fulton L."/>
            <person name="Fulton R."/>
            <person name="Fronick C."/>
            <person name="O'Laughlin M."/>
            <person name="Godfrey J."/>
            <person name="Miner T."/>
            <person name="Herter B."/>
            <person name="Appelbaum E."/>
            <person name="Cordes M."/>
            <person name="Lek S."/>
            <person name="Wollam A."/>
            <person name="Pepin K.H."/>
            <person name="Palsikar V.B."/>
            <person name="Mitreva M."/>
            <person name="Wilson R.K."/>
        </authorList>
    </citation>
    <scope>NUCLEOTIDE SEQUENCE [LARGE SCALE GENOMIC DNA]</scope>
    <source>
        <strain evidence="4 5">ATCC 12856</strain>
    </source>
</reference>
<evidence type="ECO:0000313" key="4">
    <source>
        <dbReference type="EMBL" id="ERI09586.1"/>
    </source>
</evidence>
<dbReference type="InterPro" id="IPR001296">
    <property type="entry name" value="Glyco_trans_1"/>
</dbReference>
<sequence>MSWKMKANKKVLLVAYLFPPIGGGGVPRALKMARYLAEGGWEVHVLTVDHTYHATKDDSLLRQLPANVMIHRAKEFNLVQAMRPTQKEPPKQQEGSQQGKAAQPQGGLKQVVKQRIVPMLKKVKNTLMIPDDMIGWLPAASKLGEEIVKKHEIPILFSTSGPYTNHLVARRIKRKTGISWIADFRDPWTQNMHRSGVAWREAWEERMERSVMAESDAITTVTHGFAENFIQKFRQEIKRIEVIHNGFDPEDYKNIAEPAEDGKFTLAYPGIFYKERNPRLLLQSVAELIEEGKVERERVLLRFAGVFDYPGYSDNIDCVRRLGLEDVVDIMGNLPHKDALVMMKGADVLMLIGDTAPGSGVYIPGKLYEYMAIGHPILALSVEGESTKIIRTFNLGEVVDPLNKEEIKRAFLNMYEQWKDNSTGHADRAGEILQRAADGDLAIYNRQKQAHMLGQLMEELLTTTR</sequence>
<evidence type="ECO:0000259" key="3">
    <source>
        <dbReference type="Pfam" id="PF13439"/>
    </source>
</evidence>
<dbReference type="Pfam" id="PF13439">
    <property type="entry name" value="Glyco_transf_4"/>
    <property type="match status" value="1"/>
</dbReference>
<dbReference type="Proteomes" id="UP000016511">
    <property type="component" value="Unassembled WGS sequence"/>
</dbReference>
<dbReference type="AlphaFoldDB" id="U1YFK3"/>
<keyword evidence="4" id="KW-0808">Transferase</keyword>
<dbReference type="GO" id="GO:0016757">
    <property type="term" value="F:glycosyltransferase activity"/>
    <property type="evidence" value="ECO:0007669"/>
    <property type="project" value="InterPro"/>
</dbReference>
<feature type="region of interest" description="Disordered" evidence="1">
    <location>
        <begin position="84"/>
        <end position="108"/>
    </location>
</feature>
<accession>U1YFK3</accession>
<dbReference type="CDD" id="cd03794">
    <property type="entry name" value="GT4_WbuB-like"/>
    <property type="match status" value="1"/>
</dbReference>
<feature type="domain" description="Glycosyl transferase family 1" evidence="2">
    <location>
        <begin position="258"/>
        <end position="419"/>
    </location>
</feature>
<comment type="caution">
    <text evidence="4">The sequence shown here is derived from an EMBL/GenBank/DDBJ whole genome shotgun (WGS) entry which is preliminary data.</text>
</comment>
<keyword evidence="5" id="KW-1185">Reference proteome</keyword>
<dbReference type="EMBL" id="AWSJ01000146">
    <property type="protein sequence ID" value="ERI09586.1"/>
    <property type="molecule type" value="Genomic_DNA"/>
</dbReference>
<dbReference type="Pfam" id="PF00534">
    <property type="entry name" value="Glycos_transf_1"/>
    <property type="match status" value="1"/>
</dbReference>
<protein>
    <submittedName>
        <fullName evidence="4">Glycosyltransferase, group 1 family protein</fullName>
    </submittedName>
</protein>
<dbReference type="PATRIC" id="fig|649747.3.peg.2082"/>
<feature type="domain" description="Glycosyltransferase subfamily 4-like N-terminal" evidence="3">
    <location>
        <begin position="130"/>
        <end position="250"/>
    </location>
</feature>
<dbReference type="STRING" id="649747.HMPREF0083_02294"/>
<organism evidence="4 5">
    <name type="scientific">Aneurinibacillus aneurinilyticus ATCC 12856</name>
    <dbReference type="NCBI Taxonomy" id="649747"/>
    <lineage>
        <taxon>Bacteria</taxon>
        <taxon>Bacillati</taxon>
        <taxon>Bacillota</taxon>
        <taxon>Bacilli</taxon>
        <taxon>Bacillales</taxon>
        <taxon>Paenibacillaceae</taxon>
        <taxon>Aneurinibacillus group</taxon>
        <taxon>Aneurinibacillus</taxon>
    </lineage>
</organism>
<evidence type="ECO:0000259" key="2">
    <source>
        <dbReference type="Pfam" id="PF00534"/>
    </source>
</evidence>
<dbReference type="InterPro" id="IPR028098">
    <property type="entry name" value="Glyco_trans_4-like_N"/>
</dbReference>
<dbReference type="SUPFAM" id="SSF53756">
    <property type="entry name" value="UDP-Glycosyltransferase/glycogen phosphorylase"/>
    <property type="match status" value="1"/>
</dbReference>
<gene>
    <name evidence="4" type="ORF">HMPREF0083_02294</name>
</gene>
<proteinExistence type="predicted"/>
<evidence type="ECO:0000313" key="5">
    <source>
        <dbReference type="Proteomes" id="UP000016511"/>
    </source>
</evidence>
<dbReference type="PANTHER" id="PTHR12526">
    <property type="entry name" value="GLYCOSYLTRANSFERASE"/>
    <property type="match status" value="1"/>
</dbReference>
<evidence type="ECO:0000256" key="1">
    <source>
        <dbReference type="SAM" id="MobiDB-lite"/>
    </source>
</evidence>
<dbReference type="Gene3D" id="3.40.50.2000">
    <property type="entry name" value="Glycogen Phosphorylase B"/>
    <property type="match status" value="2"/>
</dbReference>
<name>U1YFK3_ANEAE</name>